<evidence type="ECO:0000259" key="5">
    <source>
        <dbReference type="Pfam" id="PF25989"/>
    </source>
</evidence>
<dbReference type="FunFam" id="2.40.30.170:FF:000010">
    <property type="entry name" value="Efflux RND transporter periplasmic adaptor subunit"/>
    <property type="match status" value="1"/>
</dbReference>
<name>A0A2P1PN27_9GAMM</name>
<dbReference type="Gene3D" id="2.40.30.170">
    <property type="match status" value="1"/>
</dbReference>
<sequence length="354" mass="37827">MSRPNHVRLLHVLLISQIALGTAGTVWAQGGPPGGMPPTPVEVAKPTREAVVEAASAVGSLRANEAVVLRAELPGRIESIHFEEGSRVNKGDLLFTLDASLTKAEVAEWEATVAQSQREMDRANDLVAKKLAAQNDLDAKRSLLAIDQARLGSARTRLAKSQIRAPFSGMVGLRQVSVGEYIQSADELVSLVQVDPLKVDFRVPESLAARVAAGLEVEVGLDAYPGEVFTGKVYAVDPQVDVQTRSVMLRATLANREGRLRPGQFANVRVELARRADSLTIPEQALWPQGGKQYVYVIEAGKAALQEVRIGKRSAGRVEVLSGLSADADVIIAGQLKIGPGSPVVPLNLRVAKP</sequence>
<dbReference type="OrthoDB" id="9783047at2"/>
<protein>
    <submittedName>
        <fullName evidence="6">Efflux transporter periplasmic adaptor subunit</fullName>
    </submittedName>
</protein>
<evidence type="ECO:0000259" key="4">
    <source>
        <dbReference type="Pfam" id="PF25954"/>
    </source>
</evidence>
<keyword evidence="7" id="KW-1185">Reference proteome</keyword>
<proteinExistence type="inferred from homology"/>
<evidence type="ECO:0000313" key="7">
    <source>
        <dbReference type="Proteomes" id="UP000241074"/>
    </source>
</evidence>
<dbReference type="Pfam" id="PF25954">
    <property type="entry name" value="Beta-barrel_RND_2"/>
    <property type="match status" value="1"/>
</dbReference>
<dbReference type="InterPro" id="IPR058792">
    <property type="entry name" value="Beta-barrel_RND_2"/>
</dbReference>
<accession>A0A2P1PN27</accession>
<dbReference type="AlphaFoldDB" id="A0A2P1PN27"/>
<comment type="similarity">
    <text evidence="1">Belongs to the membrane fusion protein (MFP) (TC 8.A.1) family.</text>
</comment>
<dbReference type="InterPro" id="IPR058625">
    <property type="entry name" value="MdtA-like_BSH"/>
</dbReference>
<feature type="signal peptide" evidence="2">
    <location>
        <begin position="1"/>
        <end position="28"/>
    </location>
</feature>
<dbReference type="PANTHER" id="PTHR30469">
    <property type="entry name" value="MULTIDRUG RESISTANCE PROTEIN MDTA"/>
    <property type="match status" value="1"/>
</dbReference>
<gene>
    <name evidence="6" type="ORF">C7S18_03020</name>
</gene>
<dbReference type="Gene3D" id="2.40.420.20">
    <property type="match status" value="1"/>
</dbReference>
<dbReference type="Pfam" id="PF25917">
    <property type="entry name" value="BSH_RND"/>
    <property type="match status" value="1"/>
</dbReference>
<reference evidence="6 7" key="2">
    <citation type="submission" date="2018-03" db="EMBL/GenBank/DDBJ databases">
        <authorList>
            <person name="Keele B.F."/>
        </authorList>
    </citation>
    <scope>NUCLEOTIDE SEQUENCE [LARGE SCALE GENOMIC DNA]</scope>
    <source>
        <strain evidence="6 7">D13</strain>
    </source>
</reference>
<dbReference type="SUPFAM" id="SSF111369">
    <property type="entry name" value="HlyD-like secretion proteins"/>
    <property type="match status" value="1"/>
</dbReference>
<evidence type="ECO:0000256" key="2">
    <source>
        <dbReference type="SAM" id="SignalP"/>
    </source>
</evidence>
<dbReference type="RefSeq" id="WP_106890156.1">
    <property type="nucleotide sequence ID" value="NZ_CP027860.1"/>
</dbReference>
<organism evidence="6 7">
    <name type="scientific">Ahniella affigens</name>
    <dbReference type="NCBI Taxonomy" id="2021234"/>
    <lineage>
        <taxon>Bacteria</taxon>
        <taxon>Pseudomonadati</taxon>
        <taxon>Pseudomonadota</taxon>
        <taxon>Gammaproteobacteria</taxon>
        <taxon>Lysobacterales</taxon>
        <taxon>Rhodanobacteraceae</taxon>
        <taxon>Ahniella</taxon>
    </lineage>
</organism>
<feature type="domain" description="Multidrug resistance protein MdtA-like barrel-sandwich hybrid" evidence="3">
    <location>
        <begin position="67"/>
        <end position="190"/>
    </location>
</feature>
<feature type="chain" id="PRO_5015126848" evidence="2">
    <location>
        <begin position="29"/>
        <end position="354"/>
    </location>
</feature>
<dbReference type="InterPro" id="IPR058637">
    <property type="entry name" value="YknX-like_C"/>
</dbReference>
<dbReference type="Proteomes" id="UP000241074">
    <property type="component" value="Chromosome"/>
</dbReference>
<keyword evidence="2" id="KW-0732">Signal</keyword>
<evidence type="ECO:0000259" key="3">
    <source>
        <dbReference type="Pfam" id="PF25917"/>
    </source>
</evidence>
<evidence type="ECO:0000313" key="6">
    <source>
        <dbReference type="EMBL" id="AVP96227.1"/>
    </source>
</evidence>
<feature type="domain" description="CusB-like beta-barrel" evidence="4">
    <location>
        <begin position="199"/>
        <end position="271"/>
    </location>
</feature>
<feature type="domain" description="YknX-like C-terminal permuted SH3-like" evidence="5">
    <location>
        <begin position="279"/>
        <end position="344"/>
    </location>
</feature>
<dbReference type="EMBL" id="CP027860">
    <property type="protein sequence ID" value="AVP96227.1"/>
    <property type="molecule type" value="Genomic_DNA"/>
</dbReference>
<dbReference type="Pfam" id="PF25989">
    <property type="entry name" value="YknX_C"/>
    <property type="match status" value="1"/>
</dbReference>
<dbReference type="Gene3D" id="2.40.50.100">
    <property type="match status" value="1"/>
</dbReference>
<dbReference type="InterPro" id="IPR006143">
    <property type="entry name" value="RND_pump_MFP"/>
</dbReference>
<dbReference type="GO" id="GO:1990281">
    <property type="term" value="C:efflux pump complex"/>
    <property type="evidence" value="ECO:0007669"/>
    <property type="project" value="TreeGrafter"/>
</dbReference>
<reference evidence="6 7" key="1">
    <citation type="submission" date="2018-03" db="EMBL/GenBank/DDBJ databases">
        <title>Ahniella affigens gen. nov., sp. nov., a gammaproteobacterium isolated from sandy soil near a stream.</title>
        <authorList>
            <person name="Ko Y."/>
            <person name="Kim J.-H."/>
        </authorList>
    </citation>
    <scope>NUCLEOTIDE SEQUENCE [LARGE SCALE GENOMIC DNA]</scope>
    <source>
        <strain evidence="6 7">D13</strain>
    </source>
</reference>
<evidence type="ECO:0000256" key="1">
    <source>
        <dbReference type="ARBA" id="ARBA00009477"/>
    </source>
</evidence>
<dbReference type="GO" id="GO:0015562">
    <property type="term" value="F:efflux transmembrane transporter activity"/>
    <property type="evidence" value="ECO:0007669"/>
    <property type="project" value="TreeGrafter"/>
</dbReference>
<dbReference type="NCBIfam" id="TIGR01730">
    <property type="entry name" value="RND_mfp"/>
    <property type="match status" value="1"/>
</dbReference>
<dbReference type="KEGG" id="xba:C7S18_03020"/>
<dbReference type="Gene3D" id="1.10.287.470">
    <property type="entry name" value="Helix hairpin bin"/>
    <property type="match status" value="1"/>
</dbReference>
<dbReference type="PANTHER" id="PTHR30469:SF11">
    <property type="entry name" value="BLL4320 PROTEIN"/>
    <property type="match status" value="1"/>
</dbReference>